<sequence>MKLKNFKARILDFNLNEVVPVEVKIENGFFSEIKRISEDELLDFNGIILPGFIDSHIHIESSLLTPSLFCEAVLPFGTTSVVCDPHEIASVLGMDGINFMVENGKNAPFDFYFTAPSSVPATNFDKSGATIDSNDIDELLKREEFVALAEMMNFNGVINKNWEVMAKLKSAKKHFKPIDGHCPELSGEDLKKYIYFDGFDEKHLEDDSDLSKPNLKSSYISTEHESSSFKEAIEKKALNMKIMVRDGSSAKNMQAILNFNERLEFLKTQDFFGHISSEDFQKILKNPIFDFIVSDDKEPTDLIKGHLNLSLKKAIDLGIDTIEAIKMVSLNPSNHYNLNSGEIALGKIANFIEVDSLENLNVLKTYVHGELVAKNGKSLYNGKRPQIINNFNVSRRLSKDFDIYIGDKNLKTVNVNVIGLNEGKLITDKLNCNLNLENNIIQPNLNEDVLKISVINRYLDNEKNNLSSIGNGFVKGFNLKNGAIATSVSHDSHNLIVVGVNSNLMAKAANLVIENKGAIVAVSENEEIILPLPIAGLMSDKKIDEVADKLNSLNLFVKSCGSKFEYPFMNLSFLALLVIPHLKINSSGLFDADNFQFIDLIN</sequence>
<dbReference type="HAMAP" id="MF_01518">
    <property type="entry name" value="Adenine_deamin"/>
    <property type="match status" value="1"/>
</dbReference>
<accession>A0A162FCQ2</accession>
<comment type="similarity">
    <text evidence="1 6">Belongs to the metallo-dependent hydrolases superfamily. Adenine deaminase family.</text>
</comment>
<gene>
    <name evidence="9" type="primary">adeC</name>
    <name evidence="6" type="synonym">ade</name>
    <name evidence="9" type="ORF">MBCUR_15650</name>
</gene>
<comment type="caution">
    <text evidence="9">The sequence shown here is derived from an EMBL/GenBank/DDBJ whole genome shotgun (WGS) entry which is preliminary data.</text>
</comment>
<dbReference type="GO" id="GO:0000034">
    <property type="term" value="F:adenine deaminase activity"/>
    <property type="evidence" value="ECO:0007669"/>
    <property type="project" value="UniProtKB-UniRule"/>
</dbReference>
<dbReference type="SUPFAM" id="SSF51338">
    <property type="entry name" value="Composite domain of metallo-dependent hydrolases"/>
    <property type="match status" value="1"/>
</dbReference>
<feature type="domain" description="Amidohydrolase-related" evidence="7">
    <location>
        <begin position="47"/>
        <end position="372"/>
    </location>
</feature>
<dbReference type="Gene3D" id="3.20.20.140">
    <property type="entry name" value="Metal-dependent hydrolases"/>
    <property type="match status" value="1"/>
</dbReference>
<evidence type="ECO:0000256" key="1">
    <source>
        <dbReference type="ARBA" id="ARBA00006773"/>
    </source>
</evidence>
<dbReference type="InterPro" id="IPR011059">
    <property type="entry name" value="Metal-dep_hydrolase_composite"/>
</dbReference>
<dbReference type="InterPro" id="IPR026912">
    <property type="entry name" value="Adenine_deam_C"/>
</dbReference>
<evidence type="ECO:0000256" key="3">
    <source>
        <dbReference type="ARBA" id="ARBA00022801"/>
    </source>
</evidence>
<proteinExistence type="inferred from homology"/>
<organism evidence="9 10">
    <name type="scientific">Methanobrevibacter curvatus</name>
    <dbReference type="NCBI Taxonomy" id="49547"/>
    <lineage>
        <taxon>Archaea</taxon>
        <taxon>Methanobacteriati</taxon>
        <taxon>Methanobacteriota</taxon>
        <taxon>Methanomada group</taxon>
        <taxon>Methanobacteria</taxon>
        <taxon>Methanobacteriales</taxon>
        <taxon>Methanobacteriaceae</taxon>
        <taxon>Methanobrevibacter</taxon>
    </lineage>
</organism>
<evidence type="ECO:0000256" key="4">
    <source>
        <dbReference type="ARBA" id="ARBA00023211"/>
    </source>
</evidence>
<dbReference type="InterPro" id="IPR006680">
    <property type="entry name" value="Amidohydro-rel"/>
</dbReference>
<dbReference type="NCBIfam" id="TIGR01178">
    <property type="entry name" value="ade"/>
    <property type="match status" value="1"/>
</dbReference>
<dbReference type="Pfam" id="PF13382">
    <property type="entry name" value="Adenine_deam_C"/>
    <property type="match status" value="1"/>
</dbReference>
<keyword evidence="3 6" id="KW-0378">Hydrolase</keyword>
<reference evidence="9 10" key="1">
    <citation type="submission" date="2016-04" db="EMBL/GenBank/DDBJ databases">
        <title>Genome sequence of Methanobrevibacter curvatus DSM 11111.</title>
        <authorList>
            <person name="Poehlein A."/>
            <person name="Seedorf H."/>
            <person name="Daniel R."/>
        </authorList>
    </citation>
    <scope>NUCLEOTIDE SEQUENCE [LARGE SCALE GENOMIC DNA]</scope>
    <source>
        <strain evidence="9 10">DSM 11111</strain>
    </source>
</reference>
<evidence type="ECO:0000256" key="2">
    <source>
        <dbReference type="ARBA" id="ARBA00012782"/>
    </source>
</evidence>
<dbReference type="Proteomes" id="UP000077245">
    <property type="component" value="Unassembled WGS sequence"/>
</dbReference>
<dbReference type="STRING" id="49547.MBCUR_15650"/>
<dbReference type="AlphaFoldDB" id="A0A162FCQ2"/>
<dbReference type="PANTHER" id="PTHR11113">
    <property type="entry name" value="N-ACETYLGLUCOSAMINE-6-PHOSPHATE DEACETYLASE"/>
    <property type="match status" value="1"/>
</dbReference>
<evidence type="ECO:0000313" key="10">
    <source>
        <dbReference type="Proteomes" id="UP000077245"/>
    </source>
</evidence>
<dbReference type="EMBL" id="LWMV01000195">
    <property type="protein sequence ID" value="KZX11085.1"/>
    <property type="molecule type" value="Genomic_DNA"/>
</dbReference>
<dbReference type="GO" id="GO:0006146">
    <property type="term" value="P:adenine catabolic process"/>
    <property type="evidence" value="ECO:0007669"/>
    <property type="project" value="InterPro"/>
</dbReference>
<comment type="cofactor">
    <cofactor evidence="6">
        <name>Mn(2+)</name>
        <dbReference type="ChEBI" id="CHEBI:29035"/>
    </cofactor>
</comment>
<evidence type="ECO:0000256" key="6">
    <source>
        <dbReference type="HAMAP-Rule" id="MF_01518"/>
    </source>
</evidence>
<dbReference type="RefSeq" id="WP_067092292.1">
    <property type="nucleotide sequence ID" value="NZ_LWMV01000195.1"/>
</dbReference>
<dbReference type="PANTHER" id="PTHR11113:SF2">
    <property type="entry name" value="ADENINE DEAMINASE"/>
    <property type="match status" value="1"/>
</dbReference>
<evidence type="ECO:0000259" key="8">
    <source>
        <dbReference type="Pfam" id="PF13382"/>
    </source>
</evidence>
<dbReference type="InterPro" id="IPR032466">
    <property type="entry name" value="Metal_Hydrolase"/>
</dbReference>
<comment type="catalytic activity">
    <reaction evidence="5 6">
        <text>adenine + H2O + H(+) = hypoxanthine + NH4(+)</text>
        <dbReference type="Rhea" id="RHEA:23688"/>
        <dbReference type="ChEBI" id="CHEBI:15377"/>
        <dbReference type="ChEBI" id="CHEBI:15378"/>
        <dbReference type="ChEBI" id="CHEBI:16708"/>
        <dbReference type="ChEBI" id="CHEBI:17368"/>
        <dbReference type="ChEBI" id="CHEBI:28938"/>
        <dbReference type="EC" id="3.5.4.2"/>
    </reaction>
</comment>
<keyword evidence="4 6" id="KW-0464">Manganese</keyword>
<dbReference type="InterPro" id="IPR006679">
    <property type="entry name" value="Adenine_deam"/>
</dbReference>
<dbReference type="SUPFAM" id="SSF51556">
    <property type="entry name" value="Metallo-dependent hydrolases"/>
    <property type="match status" value="1"/>
</dbReference>
<name>A0A162FCQ2_9EURY</name>
<protein>
    <recommendedName>
        <fullName evidence="2 6">Adenine deaminase</fullName>
        <shortName evidence="6">Adenase</shortName>
        <shortName evidence="6">Adenine aminase</shortName>
        <ecNumber evidence="2 6">3.5.4.2</ecNumber>
    </recommendedName>
</protein>
<evidence type="ECO:0000259" key="7">
    <source>
        <dbReference type="Pfam" id="PF01979"/>
    </source>
</evidence>
<keyword evidence="10" id="KW-1185">Reference proteome</keyword>
<dbReference type="OrthoDB" id="24954at2157"/>
<feature type="domain" description="Adenine deaminase C-terminal" evidence="8">
    <location>
        <begin position="425"/>
        <end position="596"/>
    </location>
</feature>
<evidence type="ECO:0000313" key="9">
    <source>
        <dbReference type="EMBL" id="KZX11085.1"/>
    </source>
</evidence>
<dbReference type="Pfam" id="PF01979">
    <property type="entry name" value="Amidohydro_1"/>
    <property type="match status" value="1"/>
</dbReference>
<evidence type="ECO:0000256" key="5">
    <source>
        <dbReference type="ARBA" id="ARBA00047720"/>
    </source>
</evidence>
<dbReference type="PATRIC" id="fig|49547.3.peg.1672"/>
<dbReference type="EC" id="3.5.4.2" evidence="2 6"/>